<dbReference type="Proteomes" id="UP000267606">
    <property type="component" value="Unassembled WGS sequence"/>
</dbReference>
<evidence type="ECO:0000313" key="3">
    <source>
        <dbReference type="Proteomes" id="UP000267606"/>
    </source>
</evidence>
<reference evidence="4" key="1">
    <citation type="submission" date="2016-06" db="UniProtKB">
        <authorList>
            <consortium name="WormBaseParasite"/>
        </authorList>
    </citation>
    <scope>IDENTIFICATION</scope>
</reference>
<dbReference type="WBParaSite" id="OFLC_0000236901-mRNA-1">
    <property type="protein sequence ID" value="OFLC_0000236901-mRNA-1"/>
    <property type="gene ID" value="OFLC_0000236901"/>
</dbReference>
<reference evidence="2 3" key="2">
    <citation type="submission" date="2018-11" db="EMBL/GenBank/DDBJ databases">
        <authorList>
            <consortium name="Pathogen Informatics"/>
        </authorList>
    </citation>
    <scope>NUCLEOTIDE SEQUENCE [LARGE SCALE GENOMIC DNA]</scope>
</reference>
<evidence type="ECO:0000313" key="2">
    <source>
        <dbReference type="EMBL" id="VDO32764.1"/>
    </source>
</evidence>
<name>A0A183H4G0_9BILA</name>
<keyword evidence="3" id="KW-1185">Reference proteome</keyword>
<proteinExistence type="predicted"/>
<dbReference type="AlphaFoldDB" id="A0A183H4G0"/>
<evidence type="ECO:0000256" key="1">
    <source>
        <dbReference type="SAM" id="MobiDB-lite"/>
    </source>
</evidence>
<evidence type="ECO:0000313" key="4">
    <source>
        <dbReference type="WBParaSite" id="OFLC_0000236901-mRNA-1"/>
    </source>
</evidence>
<protein>
    <submittedName>
        <fullName evidence="4">TPX2 domain-containing protein</fullName>
    </submittedName>
</protein>
<feature type="region of interest" description="Disordered" evidence="1">
    <location>
        <begin position="131"/>
        <end position="151"/>
    </location>
</feature>
<gene>
    <name evidence="2" type="ORF">OFLC_LOCUS2370</name>
</gene>
<dbReference type="STRING" id="387005.A0A183H4G0"/>
<accession>A0A183H4G0</accession>
<organism evidence="4">
    <name type="scientific">Onchocerca flexuosa</name>
    <dbReference type="NCBI Taxonomy" id="387005"/>
    <lineage>
        <taxon>Eukaryota</taxon>
        <taxon>Metazoa</taxon>
        <taxon>Ecdysozoa</taxon>
        <taxon>Nematoda</taxon>
        <taxon>Chromadorea</taxon>
        <taxon>Rhabditida</taxon>
        <taxon>Spirurina</taxon>
        <taxon>Spiruromorpha</taxon>
        <taxon>Filarioidea</taxon>
        <taxon>Onchocercidae</taxon>
        <taxon>Onchocerca</taxon>
    </lineage>
</organism>
<dbReference type="EMBL" id="UZAJ01001350">
    <property type="protein sequence ID" value="VDO32764.1"/>
    <property type="molecule type" value="Genomic_DNA"/>
</dbReference>
<sequence length="223" mass="25748">MVLITPINKRYLSLSAPSLHIYKPNSHRRWDQYFHRSLILTKQSDLIWRKPHLAWWRQFMGPGMGEESVLNWKSENGQIESKQQGKEFIRKRHERDCTNFPEAKKKRVSFAADLERMKVFDKRMKLTITPSTASPGRSIIMKKKDGPKTSSSLFATLKSKDKSSGKKNMFSHLGAEQSHNEVIRTEEIEQENSTMKLAVTNSKEKETIKLGESKVQKIGCGKI</sequence>